<dbReference type="AlphaFoldDB" id="A0A9P0LTN5"/>
<gene>
    <name evidence="1" type="ORF">ACAOBT_LOCUS28477</name>
</gene>
<keyword evidence="2" id="KW-1185">Reference proteome</keyword>
<evidence type="ECO:0000313" key="2">
    <source>
        <dbReference type="Proteomes" id="UP001152888"/>
    </source>
</evidence>
<dbReference type="EMBL" id="CAKOFQ010007634">
    <property type="protein sequence ID" value="CAH2005325.1"/>
    <property type="molecule type" value="Genomic_DNA"/>
</dbReference>
<organism evidence="1 2">
    <name type="scientific">Acanthoscelides obtectus</name>
    <name type="common">Bean weevil</name>
    <name type="synonym">Bruchus obtectus</name>
    <dbReference type="NCBI Taxonomy" id="200917"/>
    <lineage>
        <taxon>Eukaryota</taxon>
        <taxon>Metazoa</taxon>
        <taxon>Ecdysozoa</taxon>
        <taxon>Arthropoda</taxon>
        <taxon>Hexapoda</taxon>
        <taxon>Insecta</taxon>
        <taxon>Pterygota</taxon>
        <taxon>Neoptera</taxon>
        <taxon>Endopterygota</taxon>
        <taxon>Coleoptera</taxon>
        <taxon>Polyphaga</taxon>
        <taxon>Cucujiformia</taxon>
        <taxon>Chrysomeloidea</taxon>
        <taxon>Chrysomelidae</taxon>
        <taxon>Bruchinae</taxon>
        <taxon>Bruchini</taxon>
        <taxon>Acanthoscelides</taxon>
    </lineage>
</organism>
<protein>
    <submittedName>
        <fullName evidence="1">Uncharacterized protein</fullName>
    </submittedName>
</protein>
<reference evidence="1" key="1">
    <citation type="submission" date="2022-03" db="EMBL/GenBank/DDBJ databases">
        <authorList>
            <person name="Sayadi A."/>
        </authorList>
    </citation>
    <scope>NUCLEOTIDE SEQUENCE</scope>
</reference>
<comment type="caution">
    <text evidence="1">The sequence shown here is derived from an EMBL/GenBank/DDBJ whole genome shotgun (WGS) entry which is preliminary data.</text>
</comment>
<name>A0A9P0LTN5_ACAOB</name>
<evidence type="ECO:0000313" key="1">
    <source>
        <dbReference type="EMBL" id="CAH2005325.1"/>
    </source>
</evidence>
<proteinExistence type="predicted"/>
<dbReference type="Proteomes" id="UP001152888">
    <property type="component" value="Unassembled WGS sequence"/>
</dbReference>
<accession>A0A9P0LTN5</accession>
<sequence length="72" mass="7930">MLASKPIQYHITDLTLKQRRRELVPRSSTPVGGRGNRLSWTLSGPVGCTISKPALATSLGLISDRLEETWIV</sequence>